<name>A0A517ZXE2_9PLAN</name>
<dbReference type="EMBL" id="CP036276">
    <property type="protein sequence ID" value="QDU47106.1"/>
    <property type="molecule type" value="Genomic_DNA"/>
</dbReference>
<evidence type="ECO:0000313" key="1">
    <source>
        <dbReference type="EMBL" id="QDU47106.1"/>
    </source>
</evidence>
<protein>
    <submittedName>
        <fullName evidence="1">Uncharacterized protein</fullName>
    </submittedName>
</protein>
<evidence type="ECO:0000313" key="2">
    <source>
        <dbReference type="Proteomes" id="UP000319383"/>
    </source>
</evidence>
<dbReference type="AlphaFoldDB" id="A0A517ZXE2"/>
<organism evidence="1 2">
    <name type="scientific">Symmachiella dynata</name>
    <dbReference type="NCBI Taxonomy" id="2527995"/>
    <lineage>
        <taxon>Bacteria</taxon>
        <taxon>Pseudomonadati</taxon>
        <taxon>Planctomycetota</taxon>
        <taxon>Planctomycetia</taxon>
        <taxon>Planctomycetales</taxon>
        <taxon>Planctomycetaceae</taxon>
        <taxon>Symmachiella</taxon>
    </lineage>
</organism>
<dbReference type="KEGG" id="sdyn:Mal52_56340"/>
<keyword evidence="2" id="KW-1185">Reference proteome</keyword>
<dbReference type="Proteomes" id="UP000319383">
    <property type="component" value="Chromosome"/>
</dbReference>
<gene>
    <name evidence="1" type="ORF">Mal52_56340</name>
</gene>
<proteinExistence type="predicted"/>
<accession>A0A517ZXE2</accession>
<reference evidence="1 2" key="1">
    <citation type="submission" date="2019-02" db="EMBL/GenBank/DDBJ databases">
        <title>Deep-cultivation of Planctomycetes and their phenomic and genomic characterization uncovers novel biology.</title>
        <authorList>
            <person name="Wiegand S."/>
            <person name="Jogler M."/>
            <person name="Boedeker C."/>
            <person name="Pinto D."/>
            <person name="Vollmers J."/>
            <person name="Rivas-Marin E."/>
            <person name="Kohn T."/>
            <person name="Peeters S.H."/>
            <person name="Heuer A."/>
            <person name="Rast P."/>
            <person name="Oberbeckmann S."/>
            <person name="Bunk B."/>
            <person name="Jeske O."/>
            <person name="Meyerdierks A."/>
            <person name="Storesund J.E."/>
            <person name="Kallscheuer N."/>
            <person name="Luecker S."/>
            <person name="Lage O.M."/>
            <person name="Pohl T."/>
            <person name="Merkel B.J."/>
            <person name="Hornburger P."/>
            <person name="Mueller R.-W."/>
            <person name="Bruemmer F."/>
            <person name="Labrenz M."/>
            <person name="Spormann A.M."/>
            <person name="Op den Camp H."/>
            <person name="Overmann J."/>
            <person name="Amann R."/>
            <person name="Jetten M.S.M."/>
            <person name="Mascher T."/>
            <person name="Medema M.H."/>
            <person name="Devos D.P."/>
            <person name="Kaster A.-K."/>
            <person name="Ovreas L."/>
            <person name="Rohde M."/>
            <person name="Galperin M.Y."/>
            <person name="Jogler C."/>
        </authorList>
    </citation>
    <scope>NUCLEOTIDE SEQUENCE [LARGE SCALE GENOMIC DNA]</scope>
    <source>
        <strain evidence="1 2">Mal52</strain>
    </source>
</reference>
<sequence length="92" mass="10301">MYGRHAVIPEILSGFAKYQDGYLPVSDSHAFAFGTRSECAPSYKSHRDPPEEVGLVKHPSRFRFRWSSHIGLLVDTRIDGYWMSGGSPVESA</sequence>